<dbReference type="SUPFAM" id="SSF52922">
    <property type="entry name" value="TK C-terminal domain-like"/>
    <property type="match status" value="1"/>
</dbReference>
<dbReference type="FunFam" id="3.40.50.970:FF:000022">
    <property type="entry name" value="2-oxoglutarate ferredoxin oxidoreductase alpha subunit"/>
    <property type="match status" value="1"/>
</dbReference>
<dbReference type="SUPFAM" id="SSF52518">
    <property type="entry name" value="Thiamin diphosphate-binding fold (THDP-binding)"/>
    <property type="match status" value="1"/>
</dbReference>
<feature type="domain" description="Pyruvate/ketoisovalerate oxidoreductase catalytic" evidence="2">
    <location>
        <begin position="14"/>
        <end position="177"/>
    </location>
</feature>
<reference evidence="4 5" key="1">
    <citation type="submission" date="2018-07" db="EMBL/GenBank/DDBJ databases">
        <title>Genome sequence of Azospirillum sp. ATCC 49961.</title>
        <authorList>
            <person name="Sant'Anna F.H."/>
            <person name="Baldani J.I."/>
            <person name="Zilli J.E."/>
            <person name="Reis V.M."/>
            <person name="Hartmann A."/>
            <person name="Cruz L."/>
            <person name="de Souza E.M."/>
            <person name="de Oliveira Pedrosa F."/>
            <person name="Passaglia L.M.P."/>
        </authorList>
    </citation>
    <scope>NUCLEOTIDE SEQUENCE [LARGE SCALE GENOMIC DNA]</scope>
    <source>
        <strain evidence="4 5">ATCC 49961</strain>
    </source>
</reference>
<dbReference type="AlphaFoldDB" id="A0A9W7NLZ0"/>
<dbReference type="Gene3D" id="3.40.50.970">
    <property type="match status" value="1"/>
</dbReference>
<dbReference type="InterPro" id="IPR019752">
    <property type="entry name" value="Pyrv/ketoisovalerate_OxRed_cat"/>
</dbReference>
<dbReference type="InterPro" id="IPR002869">
    <property type="entry name" value="Pyrv_flavodox_OxRed_cen"/>
</dbReference>
<name>A0A9W7NLZ0_9PROT</name>
<evidence type="ECO:0000313" key="5">
    <source>
        <dbReference type="Proteomes" id="UP000480854"/>
    </source>
</evidence>
<sequence>MTVDSVTIALVGSGGAGAMTAGQMLLDAAANVGWYGLMSRSTGPQIRGGEAAALVRLSPTPVHGPGDRFDIIIAFDWQNVERFAAELPLSDKSVIITDPSQGEVPAVLAASGARQMELPIKELAGRIPGGRVNMVGLGAVAAVIGLPRAGIDAVIQKALGKKGEAAIQASNAGIDAGAKEAAGWNLGLELAAPSKQDGAVRWNISGNEAAGLGALKGGVKFCAAYPITPATEILEWLAPNLAKTGGKLVQAEDELASIAMCLGASFSGVPSITATAGPGLSLMTECIGLGVASETPVVIVDVQRGGPSTGIPTKSEQSDLNIAVYGLHGDAPHLVVGPTSIGDCLFTTQWAVHLAEALQTVAIVLSDQAMGQSRAIVDKPADAPYKANRLLAADLGGESKYLRYANTESGISPAAIPGMPGGEHTADGLEHAENALPSSQASDHQKQLDKRLRKLTSYDYGDAWADIEGEGEIAVVTWGSATGPSREAVRRLEAAGTKARLVAIRLISPVQPAKLAAALDGVTKVLVVEQTHGAQFHKFLRGHYDLPGEVSVFSRPGPLPIRAREVHETLLSLI</sequence>
<protein>
    <submittedName>
        <fullName evidence="4">2-oxoacid:acceptor oxidoreductase subunit alpha</fullName>
    </submittedName>
</protein>
<dbReference type="Gene3D" id="3.40.50.920">
    <property type="match status" value="1"/>
</dbReference>
<dbReference type="InterPro" id="IPR009014">
    <property type="entry name" value="Transketo_C/PFOR_II"/>
</dbReference>
<proteinExistence type="predicted"/>
<dbReference type="Proteomes" id="UP000480854">
    <property type="component" value="Unassembled WGS sequence"/>
</dbReference>
<evidence type="ECO:0000259" key="2">
    <source>
        <dbReference type="Pfam" id="PF01558"/>
    </source>
</evidence>
<dbReference type="Pfam" id="PF01558">
    <property type="entry name" value="POR"/>
    <property type="match status" value="1"/>
</dbReference>
<dbReference type="InterPro" id="IPR002880">
    <property type="entry name" value="Pyrv_Fd/Flavodoxin_OxRdtase_N"/>
</dbReference>
<dbReference type="CDD" id="cd07034">
    <property type="entry name" value="TPP_PYR_PFOR_IOR-alpha_like"/>
    <property type="match status" value="1"/>
</dbReference>
<evidence type="ECO:0000259" key="3">
    <source>
        <dbReference type="Pfam" id="PF01855"/>
    </source>
</evidence>
<dbReference type="EMBL" id="QOKW01000003">
    <property type="protein sequence ID" value="KAA0682730.1"/>
    <property type="molecule type" value="Genomic_DNA"/>
</dbReference>
<evidence type="ECO:0000256" key="1">
    <source>
        <dbReference type="ARBA" id="ARBA00023002"/>
    </source>
</evidence>
<dbReference type="InterPro" id="IPR050722">
    <property type="entry name" value="Pyruvate:ferred/Flavod_OxRd"/>
</dbReference>
<feature type="domain" description="Pyruvate flavodoxin/ferredoxin oxidoreductase pyrimidine binding" evidence="3">
    <location>
        <begin position="213"/>
        <end position="447"/>
    </location>
</feature>
<keyword evidence="5" id="KW-1185">Reference proteome</keyword>
<dbReference type="Pfam" id="PF01855">
    <property type="entry name" value="POR_N"/>
    <property type="match status" value="1"/>
</dbReference>
<dbReference type="InterPro" id="IPR022367">
    <property type="entry name" value="2-oxoacid/accept_OxRdtase_asu"/>
</dbReference>
<dbReference type="PANTHER" id="PTHR32154:SF20">
    <property type="entry name" value="2-OXOGLUTARATE OXIDOREDUCTASE SUBUNIT KORA"/>
    <property type="match status" value="1"/>
</dbReference>
<evidence type="ECO:0000313" key="4">
    <source>
        <dbReference type="EMBL" id="KAA0682730.1"/>
    </source>
</evidence>
<dbReference type="SUPFAM" id="SSF53323">
    <property type="entry name" value="Pyruvate-ferredoxin oxidoreductase, PFOR, domain III"/>
    <property type="match status" value="1"/>
</dbReference>
<comment type="caution">
    <text evidence="4">The sequence shown here is derived from an EMBL/GenBank/DDBJ whole genome shotgun (WGS) entry which is preliminary data.</text>
</comment>
<gene>
    <name evidence="4" type="ORF">DS843_04740</name>
</gene>
<dbReference type="NCBIfam" id="TIGR03710">
    <property type="entry name" value="OAFO_sf"/>
    <property type="match status" value="1"/>
</dbReference>
<dbReference type="Gene3D" id="3.40.920.10">
    <property type="entry name" value="Pyruvate-ferredoxin oxidoreductase, PFOR, domain III"/>
    <property type="match status" value="1"/>
</dbReference>
<keyword evidence="1" id="KW-0560">Oxidoreductase</keyword>
<dbReference type="PANTHER" id="PTHR32154">
    <property type="entry name" value="PYRUVATE-FLAVODOXIN OXIDOREDUCTASE-RELATED"/>
    <property type="match status" value="1"/>
</dbReference>
<organism evidence="4 5">
    <name type="scientific">Roseomonas genomospecies 6</name>
    <dbReference type="NCBI Taxonomy" id="214106"/>
    <lineage>
        <taxon>Bacteria</taxon>
        <taxon>Pseudomonadati</taxon>
        <taxon>Pseudomonadota</taxon>
        <taxon>Alphaproteobacteria</taxon>
        <taxon>Acetobacterales</taxon>
        <taxon>Roseomonadaceae</taxon>
        <taxon>Roseomonas</taxon>
    </lineage>
</organism>
<dbReference type="OrthoDB" id="9794954at2"/>
<dbReference type="InterPro" id="IPR029061">
    <property type="entry name" value="THDP-binding"/>
</dbReference>
<dbReference type="RefSeq" id="WP_149467745.1">
    <property type="nucleotide sequence ID" value="NZ_QOKW01000003.1"/>
</dbReference>
<dbReference type="GO" id="GO:0006979">
    <property type="term" value="P:response to oxidative stress"/>
    <property type="evidence" value="ECO:0007669"/>
    <property type="project" value="TreeGrafter"/>
</dbReference>
<dbReference type="GO" id="GO:0016903">
    <property type="term" value="F:oxidoreductase activity, acting on the aldehyde or oxo group of donors"/>
    <property type="evidence" value="ECO:0007669"/>
    <property type="project" value="InterPro"/>
</dbReference>
<accession>A0A9W7NLZ0</accession>